<name>A0A857MA26_9ACTN</name>
<dbReference type="Pfam" id="PF01337">
    <property type="entry name" value="Barstar"/>
    <property type="match status" value="1"/>
</dbReference>
<proteinExistence type="inferred from homology"/>
<comment type="similarity">
    <text evidence="1">Belongs to the barstar family.</text>
</comment>
<sequence>MDSPLDAELMDSPISLRQFLINATHDGPPIGLLGSAHMPAPGRRFAVRTVDAAEMTTLSGLFSAFARAWEFGESFGHNKDAFDDCMRDLDGPALTAGVVPPTGYLTHISRAHNLLTSDLSQLEWFASSLLFYRDHYAHQAHPSATFAVVLSTSERRRPVVRERWQAAGATLAEID</sequence>
<reference evidence="3" key="1">
    <citation type="journal article" date="2021" name="Nat. Microbiol.">
        <title>Cocultivation of an ultrasmall environmental parasitic bacterium with lytic ability against bacteria associated with wastewater foams.</title>
        <authorList>
            <person name="Batinovic S."/>
            <person name="Rose J.J.A."/>
            <person name="Ratcliffe J."/>
            <person name="Seviour R.J."/>
            <person name="Petrovski S."/>
        </authorList>
    </citation>
    <scope>NUCLEOTIDE SEQUENCE</scope>
    <source>
        <strain evidence="3">CON44</strain>
    </source>
</reference>
<accession>A0A857MA26</accession>
<dbReference type="AlphaFoldDB" id="A0A857MA26"/>
<dbReference type="InterPro" id="IPR035905">
    <property type="entry name" value="Barstar-like_sf"/>
</dbReference>
<evidence type="ECO:0000259" key="2">
    <source>
        <dbReference type="Pfam" id="PF01337"/>
    </source>
</evidence>
<organism evidence="3">
    <name type="scientific">Gordonia amarae</name>
    <dbReference type="NCBI Taxonomy" id="36821"/>
    <lineage>
        <taxon>Bacteria</taxon>
        <taxon>Bacillati</taxon>
        <taxon>Actinomycetota</taxon>
        <taxon>Actinomycetes</taxon>
        <taxon>Mycobacteriales</taxon>
        <taxon>Gordoniaceae</taxon>
        <taxon>Gordonia</taxon>
    </lineage>
</organism>
<dbReference type="RefSeq" id="WP_005191787.1">
    <property type="nucleotide sequence ID" value="NZ_CP045804.1"/>
</dbReference>
<dbReference type="InterPro" id="IPR000468">
    <property type="entry name" value="Barstar"/>
</dbReference>
<dbReference type="SUPFAM" id="SSF52038">
    <property type="entry name" value="Barstar-related"/>
    <property type="match status" value="1"/>
</dbReference>
<gene>
    <name evidence="3" type="ORF">GII30_03155</name>
</gene>
<dbReference type="EMBL" id="CP045810">
    <property type="protein sequence ID" value="QHN38309.1"/>
    <property type="molecule type" value="Genomic_DNA"/>
</dbReference>
<evidence type="ECO:0000313" key="3">
    <source>
        <dbReference type="EMBL" id="QHN38309.1"/>
    </source>
</evidence>
<protein>
    <recommendedName>
        <fullName evidence="2">Barstar (barnase inhibitor) domain-containing protein</fullName>
    </recommendedName>
</protein>
<evidence type="ECO:0000256" key="1">
    <source>
        <dbReference type="ARBA" id="ARBA00006845"/>
    </source>
</evidence>
<dbReference type="Gene3D" id="3.30.370.10">
    <property type="entry name" value="Barstar-like"/>
    <property type="match status" value="1"/>
</dbReference>
<feature type="domain" description="Barstar (barnase inhibitor)" evidence="2">
    <location>
        <begin position="46"/>
        <end position="142"/>
    </location>
</feature>